<gene>
    <name evidence="1" type="ORF">SAP269_03260</name>
</gene>
<dbReference type="EMBL" id="AP028955">
    <property type="protein sequence ID" value="BET37737.1"/>
    <property type="molecule type" value="Genomic_DNA"/>
</dbReference>
<evidence type="ECO:0000313" key="1">
    <source>
        <dbReference type="EMBL" id="BET37737.1"/>
    </source>
</evidence>
<protein>
    <submittedName>
        <fullName evidence="1">Uncharacterized protein</fullName>
    </submittedName>
</protein>
<sequence>MSKKNKNSKIIAGIISSAVLISRSTTGILYNSETEENIEEEIEIEKKKT</sequence>
<dbReference type="RefSeq" id="WP_353306541.1">
    <property type="nucleotide sequence ID" value="NZ_AP028955.1"/>
</dbReference>
<name>A0ABM8JKP3_9MOLU</name>
<reference evidence="2" key="1">
    <citation type="journal article" date="2024" name="FEMS Microbiol. Lett.">
        <title>Genomic insights into Spiroplasma endosymbionts that induce male-killing and protective phenotypes in the pea aphid.</title>
        <authorList>
            <person name="Arai H."/>
            <person name="Legeai F."/>
            <person name="Kageyama D."/>
            <person name="Sugio A."/>
            <person name="Simon J.C."/>
        </authorList>
    </citation>
    <scope>NUCLEOTIDE SEQUENCE [LARGE SCALE GENOMIC DNA]</scope>
    <source>
        <strain evidence="2">sAp269</strain>
    </source>
</reference>
<proteinExistence type="predicted"/>
<organism evidence="1 2">
    <name type="scientific">Spiroplasma ixodetis</name>
    <dbReference type="NCBI Taxonomy" id="2141"/>
    <lineage>
        <taxon>Bacteria</taxon>
        <taxon>Bacillati</taxon>
        <taxon>Mycoplasmatota</taxon>
        <taxon>Mollicutes</taxon>
        <taxon>Entomoplasmatales</taxon>
        <taxon>Spiroplasmataceae</taxon>
        <taxon>Spiroplasma</taxon>
    </lineage>
</organism>
<keyword evidence="2" id="KW-1185">Reference proteome</keyword>
<accession>A0ABM8JKP3</accession>
<dbReference type="Proteomes" id="UP001473424">
    <property type="component" value="Chromosome"/>
</dbReference>
<evidence type="ECO:0000313" key="2">
    <source>
        <dbReference type="Proteomes" id="UP001473424"/>
    </source>
</evidence>